<name>A0ABN1AII2_9SPHN</name>
<comment type="caution">
    <text evidence="1">The sequence shown here is derived from an EMBL/GenBank/DDBJ whole genome shotgun (WGS) entry which is preliminary data.</text>
</comment>
<accession>A0ABN1AII2</accession>
<keyword evidence="2" id="KW-1185">Reference proteome</keyword>
<proteinExistence type="predicted"/>
<dbReference type="RefSeq" id="WP_229954770.1">
    <property type="nucleotide sequence ID" value="NZ_BAAAEM010000002.1"/>
</dbReference>
<reference evidence="1 2" key="1">
    <citation type="journal article" date="2019" name="Int. J. Syst. Evol. Microbiol.">
        <title>The Global Catalogue of Microorganisms (GCM) 10K type strain sequencing project: providing services to taxonomists for standard genome sequencing and annotation.</title>
        <authorList>
            <consortium name="The Broad Institute Genomics Platform"/>
            <consortium name="The Broad Institute Genome Sequencing Center for Infectious Disease"/>
            <person name="Wu L."/>
            <person name="Ma J."/>
        </authorList>
    </citation>
    <scope>NUCLEOTIDE SEQUENCE [LARGE SCALE GENOMIC DNA]</scope>
    <source>
        <strain evidence="1 2">JCM 14162</strain>
    </source>
</reference>
<evidence type="ECO:0000313" key="1">
    <source>
        <dbReference type="EMBL" id="GAA0477342.1"/>
    </source>
</evidence>
<evidence type="ECO:0000313" key="2">
    <source>
        <dbReference type="Proteomes" id="UP001500713"/>
    </source>
</evidence>
<organism evidence="1 2">
    <name type="scientific">Parasphingorhabdus litoris</name>
    <dbReference type="NCBI Taxonomy" id="394733"/>
    <lineage>
        <taxon>Bacteria</taxon>
        <taxon>Pseudomonadati</taxon>
        <taxon>Pseudomonadota</taxon>
        <taxon>Alphaproteobacteria</taxon>
        <taxon>Sphingomonadales</taxon>
        <taxon>Sphingomonadaceae</taxon>
        <taxon>Parasphingorhabdus</taxon>
    </lineage>
</organism>
<sequence>MPSKDFLECLKDVYHGEQTGEIFFDAMLEKADSPEQQYIVGSFLQFETEGKALIRPAMSRFGLSMVEDRQARETVSAGKETLFAMSWEESFAAINETTRSTYLQRYVELETLVCAEEEPETAKLAKFMGDHERALVLATENILNDSENPMEPIVSLLHFPLFRPA</sequence>
<dbReference type="EMBL" id="BAAAEM010000002">
    <property type="protein sequence ID" value="GAA0477342.1"/>
    <property type="molecule type" value="Genomic_DNA"/>
</dbReference>
<protein>
    <submittedName>
        <fullName evidence="1">Uncharacterized protein</fullName>
    </submittedName>
</protein>
<gene>
    <name evidence="1" type="ORF">GCM10009096_19030</name>
</gene>
<dbReference type="Proteomes" id="UP001500713">
    <property type="component" value="Unassembled WGS sequence"/>
</dbReference>